<dbReference type="InterPro" id="IPR036138">
    <property type="entry name" value="PBP_dimer_sf"/>
</dbReference>
<protein>
    <submittedName>
        <fullName evidence="14">Penicillin-binding protein</fullName>
    </submittedName>
</protein>
<feature type="domain" description="Penicillin-binding protein transpeptidase" evidence="12">
    <location>
        <begin position="758"/>
        <end position="914"/>
    </location>
</feature>
<keyword evidence="15" id="KW-1185">Reference proteome</keyword>
<evidence type="ECO:0000256" key="4">
    <source>
        <dbReference type="ARBA" id="ARBA00022475"/>
    </source>
</evidence>
<dbReference type="InterPro" id="IPR005311">
    <property type="entry name" value="PBP_dimer"/>
</dbReference>
<gene>
    <name evidence="14" type="ORF">CFOLD11_29050</name>
</gene>
<dbReference type="RefSeq" id="WP_261852998.1">
    <property type="nucleotide sequence ID" value="NZ_BQXY01000004.1"/>
</dbReference>
<evidence type="ECO:0000313" key="15">
    <source>
        <dbReference type="Proteomes" id="UP001057868"/>
    </source>
</evidence>
<feature type="transmembrane region" description="Helical" evidence="11">
    <location>
        <begin position="12"/>
        <end position="35"/>
    </location>
</feature>
<dbReference type="PANTHER" id="PTHR30627">
    <property type="entry name" value="PEPTIDOGLYCAN D,D-TRANSPEPTIDASE"/>
    <property type="match status" value="1"/>
</dbReference>
<dbReference type="InterPro" id="IPR012338">
    <property type="entry name" value="Beta-lactam/transpept-like"/>
</dbReference>
<dbReference type="SUPFAM" id="SSF56601">
    <property type="entry name" value="beta-lactamase/transpeptidase-like"/>
    <property type="match status" value="1"/>
</dbReference>
<evidence type="ECO:0000259" key="12">
    <source>
        <dbReference type="Pfam" id="PF00905"/>
    </source>
</evidence>
<dbReference type="GO" id="GO:0008658">
    <property type="term" value="F:penicillin binding"/>
    <property type="evidence" value="ECO:0007669"/>
    <property type="project" value="InterPro"/>
</dbReference>
<keyword evidence="5 11" id="KW-0812">Transmembrane</keyword>
<dbReference type="GO" id="GO:0071972">
    <property type="term" value="F:peptidoglycan L,D-transpeptidase activity"/>
    <property type="evidence" value="ECO:0007669"/>
    <property type="project" value="TreeGrafter"/>
</dbReference>
<dbReference type="GO" id="GO:0005886">
    <property type="term" value="C:plasma membrane"/>
    <property type="evidence" value="ECO:0007669"/>
    <property type="project" value="UniProtKB-SubCell"/>
</dbReference>
<reference evidence="14" key="1">
    <citation type="journal article" date="2023" name="Int. J. Syst. Evol. Microbiol.">
        <title>&lt;i&gt;Clostridium folliculivorans&lt;/i&gt; sp. nov., isolated from soil samples of an organic paddy in Japan.</title>
        <authorList>
            <person name="Tazawa J."/>
            <person name="Kobayashi H."/>
            <person name="Tanizawa Y."/>
            <person name="Uchino A."/>
            <person name="Tanaka F."/>
            <person name="Urashima Y."/>
            <person name="Miura S."/>
            <person name="Sakamoto M."/>
            <person name="Ohkuma M."/>
            <person name="Tohno M."/>
        </authorList>
    </citation>
    <scope>NUCLEOTIDE SEQUENCE</scope>
    <source>
        <strain evidence="14">D1-1</strain>
    </source>
</reference>
<evidence type="ECO:0000256" key="2">
    <source>
        <dbReference type="ARBA" id="ARBA00004236"/>
    </source>
</evidence>
<dbReference type="InterPro" id="IPR050515">
    <property type="entry name" value="Beta-lactam/transpept"/>
</dbReference>
<dbReference type="Gene3D" id="1.10.10.1230">
    <property type="entry name" value="Penicillin-binding protein, N-terminal non-catalytic domain, head sub-domain"/>
    <property type="match status" value="1"/>
</dbReference>
<feature type="domain" description="Penicillin-binding protein dimerisation" evidence="13">
    <location>
        <begin position="58"/>
        <end position="361"/>
    </location>
</feature>
<keyword evidence="7" id="KW-0573">Peptidoglycan synthesis</keyword>
<dbReference type="GO" id="GO:0008360">
    <property type="term" value="P:regulation of cell shape"/>
    <property type="evidence" value="ECO:0007669"/>
    <property type="project" value="UniProtKB-KW"/>
</dbReference>
<evidence type="ECO:0000256" key="8">
    <source>
        <dbReference type="ARBA" id="ARBA00022989"/>
    </source>
</evidence>
<evidence type="ECO:0000256" key="10">
    <source>
        <dbReference type="ARBA" id="ARBA00023316"/>
    </source>
</evidence>
<evidence type="ECO:0000256" key="9">
    <source>
        <dbReference type="ARBA" id="ARBA00023136"/>
    </source>
</evidence>
<keyword evidence="6" id="KW-0133">Cell shape</keyword>
<organism evidence="14 15">
    <name type="scientific">Clostridium folliculivorans</name>
    <dbReference type="NCBI Taxonomy" id="2886038"/>
    <lineage>
        <taxon>Bacteria</taxon>
        <taxon>Bacillati</taxon>
        <taxon>Bacillota</taxon>
        <taxon>Clostridia</taxon>
        <taxon>Eubacteriales</taxon>
        <taxon>Clostridiaceae</taxon>
        <taxon>Clostridium</taxon>
    </lineage>
</organism>
<dbReference type="AlphaFoldDB" id="A0A9W5Y3Z0"/>
<comment type="caution">
    <text evidence="14">The sequence shown here is derived from an EMBL/GenBank/DDBJ whole genome shotgun (WGS) entry which is preliminary data.</text>
</comment>
<evidence type="ECO:0000256" key="11">
    <source>
        <dbReference type="SAM" id="Phobius"/>
    </source>
</evidence>
<evidence type="ECO:0000256" key="5">
    <source>
        <dbReference type="ARBA" id="ARBA00022692"/>
    </source>
</evidence>
<proteinExistence type="inferred from homology"/>
<dbReference type="SUPFAM" id="SSF56519">
    <property type="entry name" value="Penicillin binding protein dimerisation domain"/>
    <property type="match status" value="1"/>
</dbReference>
<sequence length="954" mass="108084">MKDKKEKKFKLFNRFNSIIVIMLIIFVCIISRLIYLQIFRYDYYTDKANTQARRSLPEKAPRGKIYDSNGNILADNKTVYNLTFTTTDDSSKYFYDTMKTVFKLLDERKDEQQDNFNLKLDNNNKPYFDFSGSSDDTKKAQEIRFKRDRGLNDLVKRNISELKNKQELTDADEDKINQELLKINAEDTFNYLLKFYTMYDILNPTAKERQNYKQYYTDKEISNALLKKYSIKDLRRFMIVKDAIKMQSYSGFKPVTIAYNIQKDSSYIFYQKLSDLPGIDISVEPMRTYPYATDYNLASGVIGYISSIDSSKKDRYEEKGYDLSTDLIGKAGIESAFESVLKGNTGETIVKVNSQGRKTEELFKSESSPGENVHLTINKNIQYSVEQTLKDRLNYVATQYVDQQDNKKSNFNATRGAAIVLEAKTGRILALASYPGYDANIISDPNALTPEISKQYFSPDYDKLGQEFINKHHLNKTIDELFPKDKNGVRQDKYDLLPKPFYNYATMGLIPPGSTFKPLTSLAGLQDGAIDSRTTVNDTNGPYTNKLLGTQQFHDDGVHGASVDIKKALSVSCNFFYYETGMRLYEKNGGNISALDSLAKYAWQLGMGNDPNSKTKGSTGIEIGESFGQTYNYQYNKDQTLMYGRFDLVDALEAGNYEGRSFVPLDIANKDDDSDELKATKQKLKDYIFDYLKNNKSSSLTGVNQFIKGLDPLLDQLQKDSKVFSDKVKKYTESGKKYSNANVRAAIEQFIYNENALINTPAQLVLASIGQGVNNFSIVQIANYISTIVNGGTRYKVHLVDRITDSTGKVVEEFKPEILNKIDISPTNLSLIKQGMEMANTDDLGTASSVFKNFPIPTGGKTGTATYNEQIQDQIGRSAYGVYISCAPINDPEIVVAVVMYDGAHGFLGADVAKAAYETYFKDRLQKDYPNYQPTFPYTFNSPVPDKKDDTMNK</sequence>
<evidence type="ECO:0000256" key="6">
    <source>
        <dbReference type="ARBA" id="ARBA00022960"/>
    </source>
</evidence>
<comment type="similarity">
    <text evidence="3">Belongs to the transpeptidase family.</text>
</comment>
<evidence type="ECO:0000313" key="14">
    <source>
        <dbReference type="EMBL" id="GKU26078.1"/>
    </source>
</evidence>
<dbReference type="Pfam" id="PF00905">
    <property type="entry name" value="Transpeptidase"/>
    <property type="match status" value="2"/>
</dbReference>
<evidence type="ECO:0000256" key="7">
    <source>
        <dbReference type="ARBA" id="ARBA00022984"/>
    </source>
</evidence>
<dbReference type="InterPro" id="IPR001460">
    <property type="entry name" value="PCN-bd_Tpept"/>
</dbReference>
<evidence type="ECO:0000256" key="3">
    <source>
        <dbReference type="ARBA" id="ARBA00007171"/>
    </source>
</evidence>
<feature type="domain" description="Penicillin-binding protein transpeptidase" evidence="12">
    <location>
        <begin position="416"/>
        <end position="618"/>
    </location>
</feature>
<dbReference type="Gene3D" id="3.90.1310.10">
    <property type="entry name" value="Penicillin-binding protein 2a (Domain 2)"/>
    <property type="match status" value="2"/>
</dbReference>
<evidence type="ECO:0000259" key="13">
    <source>
        <dbReference type="Pfam" id="PF03717"/>
    </source>
</evidence>
<dbReference type="Proteomes" id="UP001057868">
    <property type="component" value="Unassembled WGS sequence"/>
</dbReference>
<dbReference type="EMBL" id="BQXY01000004">
    <property type="protein sequence ID" value="GKU26078.1"/>
    <property type="molecule type" value="Genomic_DNA"/>
</dbReference>
<keyword evidence="9 11" id="KW-0472">Membrane</keyword>
<dbReference type="GO" id="GO:0071555">
    <property type="term" value="P:cell wall organization"/>
    <property type="evidence" value="ECO:0007669"/>
    <property type="project" value="UniProtKB-KW"/>
</dbReference>
<keyword evidence="4" id="KW-1003">Cell membrane</keyword>
<keyword evidence="10" id="KW-0961">Cell wall biogenesis/degradation</keyword>
<name>A0A9W5Y3Z0_9CLOT</name>
<dbReference type="Pfam" id="PF03717">
    <property type="entry name" value="PBP_dimer"/>
    <property type="match status" value="1"/>
</dbReference>
<keyword evidence="8 11" id="KW-1133">Transmembrane helix</keyword>
<dbReference type="GO" id="GO:0009252">
    <property type="term" value="P:peptidoglycan biosynthetic process"/>
    <property type="evidence" value="ECO:0007669"/>
    <property type="project" value="UniProtKB-KW"/>
</dbReference>
<evidence type="ECO:0000256" key="1">
    <source>
        <dbReference type="ARBA" id="ARBA00004167"/>
    </source>
</evidence>
<dbReference type="PANTHER" id="PTHR30627:SF2">
    <property type="entry name" value="PEPTIDOGLYCAN D,D-TRANSPEPTIDASE MRDA"/>
    <property type="match status" value="1"/>
</dbReference>
<comment type="subcellular location">
    <subcellularLocation>
        <location evidence="2">Cell membrane</location>
    </subcellularLocation>
    <subcellularLocation>
        <location evidence="1">Membrane</location>
        <topology evidence="1">Single-pass membrane protein</topology>
    </subcellularLocation>
</comment>
<accession>A0A9W5Y3Z0</accession>
<dbReference type="Gene3D" id="3.40.710.10">
    <property type="entry name" value="DD-peptidase/beta-lactamase superfamily"/>
    <property type="match status" value="2"/>
</dbReference>